<dbReference type="GO" id="GO:0004497">
    <property type="term" value="F:monooxygenase activity"/>
    <property type="evidence" value="ECO:0007669"/>
    <property type="project" value="UniProtKB-KW"/>
</dbReference>
<dbReference type="SMR" id="C4WQK7"/>
<evidence type="ECO:0000313" key="10">
    <source>
        <dbReference type="Proteomes" id="UP000004386"/>
    </source>
</evidence>
<keyword evidence="4" id="KW-0503">Monooxygenase</keyword>
<keyword evidence="1 6" id="KW-0285">Flavoprotein</keyword>
<dbReference type="PANTHER" id="PTHR30011">
    <property type="entry name" value="ALKANESULFONATE MONOOXYGENASE-RELATED"/>
    <property type="match status" value="1"/>
</dbReference>
<accession>C4WQK7</accession>
<dbReference type="SUPFAM" id="SSF51679">
    <property type="entry name" value="Bacterial luciferase-like"/>
    <property type="match status" value="1"/>
</dbReference>
<dbReference type="PIRSF" id="PIRSF000337">
    <property type="entry name" value="NTA_MOA"/>
    <property type="match status" value="1"/>
</dbReference>
<keyword evidence="3" id="KW-0560">Oxidoreductase</keyword>
<dbReference type="GO" id="GO:0016705">
    <property type="term" value="F:oxidoreductase activity, acting on paired donors, with incorporation or reduction of molecular oxygen"/>
    <property type="evidence" value="ECO:0007669"/>
    <property type="project" value="InterPro"/>
</dbReference>
<evidence type="ECO:0000256" key="5">
    <source>
        <dbReference type="ARBA" id="ARBA00033748"/>
    </source>
</evidence>
<dbReference type="NCBIfam" id="TIGR03860">
    <property type="entry name" value="FMN_nitrolo"/>
    <property type="match status" value="1"/>
</dbReference>
<evidence type="ECO:0000256" key="7">
    <source>
        <dbReference type="SAM" id="MobiDB-lite"/>
    </source>
</evidence>
<name>C4WQK7_9HYPH</name>
<gene>
    <name evidence="9" type="ORF">OINT_2001748</name>
</gene>
<feature type="binding site" evidence="6">
    <location>
        <position position="184"/>
    </location>
    <ligand>
        <name>FMN</name>
        <dbReference type="ChEBI" id="CHEBI:58210"/>
    </ligand>
</feature>
<feature type="binding site" evidence="6">
    <location>
        <position position="259"/>
    </location>
    <ligand>
        <name>FMN</name>
        <dbReference type="ChEBI" id="CHEBI:58210"/>
    </ligand>
</feature>
<sequence length="481" mass="53358">MIQITSEQISAPTWNCRPYLLPHHLRPGALEMAKREGFLRFGLFVYPVGHHIAAWRHPNAVANAGINFDYYRNVASLAEAAKFDLLFLADGAGTRGDNLEILSRTAHSYVAQFEPLTLLSALSAVTSHIGLVATASSSFNEPFHIARKFASLDHLSGGRAGYNLVTSASDFEARNFNLDRHYEHADRYERAEELADVVKGLWDSWEEDAFLYDKEEARFFDPSKRHVLNHKGKYFSVQGPLNVPRSPQGHPVTVQAGSSAAGKELAAKSADVVFTAQQTVEEAAAFYKDVKQRAAHYGRDADDIKIMPGIFPVVGRTRQEAQDKFDELQNLIHPSVGLNILSSGWSGPDLSQFDLDGPVPELPETQGSKSRQELLFELARRENLTIRELYLRVAGARGHLQIVGTATDVADALEERFETYGADGFNVMPPIFPTGLEDFAKLVLPELRRRGIARSNYDGPTLRENLGLRAPTASDRNTNQT</sequence>
<feature type="binding site" evidence="6">
    <location>
        <position position="258"/>
    </location>
    <ligand>
        <name>FMN</name>
        <dbReference type="ChEBI" id="CHEBI:58210"/>
    </ligand>
</feature>
<feature type="binding site" evidence="6">
    <location>
        <position position="90"/>
    </location>
    <ligand>
        <name>FMN</name>
        <dbReference type="ChEBI" id="CHEBI:58210"/>
    </ligand>
</feature>
<reference evidence="9 10" key="1">
    <citation type="submission" date="2009-05" db="EMBL/GenBank/DDBJ databases">
        <authorList>
            <person name="Setubal J.C."/>
            <person name="Boyle S."/>
            <person name="Crasta O.R."/>
            <person name="Gillespie J.J."/>
            <person name="Kenyon R.W."/>
            <person name="Lu J."/>
            <person name="Mane S."/>
            <person name="Nagrani S."/>
            <person name="Shallom J.M."/>
            <person name="Shallom S."/>
            <person name="Shukla M."/>
            <person name="Snyder E.E."/>
            <person name="Sobral B.W."/>
            <person name="Wattam A.R."/>
            <person name="Will R."/>
            <person name="Williams K."/>
            <person name="Yoo H."/>
            <person name="Munk C."/>
            <person name="Tapia R."/>
            <person name="Green L."/>
            <person name="Rogers Y."/>
            <person name="Detter J.C."/>
            <person name="Bruce D."/>
            <person name="Brettin T.S."/>
            <person name="Tsolis R."/>
        </authorList>
    </citation>
    <scope>NUCLEOTIDE SEQUENCE [LARGE SCALE GENOMIC DNA]</scope>
    <source>
        <strain evidence="9 10">LMG 3301</strain>
    </source>
</reference>
<dbReference type="InterPro" id="IPR036661">
    <property type="entry name" value="Luciferase-like_sf"/>
</dbReference>
<evidence type="ECO:0000256" key="3">
    <source>
        <dbReference type="ARBA" id="ARBA00023002"/>
    </source>
</evidence>
<dbReference type="InterPro" id="IPR016215">
    <property type="entry name" value="NTA_MOA"/>
</dbReference>
<evidence type="ECO:0000256" key="2">
    <source>
        <dbReference type="ARBA" id="ARBA00022643"/>
    </source>
</evidence>
<feature type="binding site" evidence="6">
    <location>
        <position position="134"/>
    </location>
    <ligand>
        <name>FMN</name>
        <dbReference type="ChEBI" id="CHEBI:58210"/>
    </ligand>
</feature>
<proteinExistence type="inferred from homology"/>
<evidence type="ECO:0000313" key="9">
    <source>
        <dbReference type="EMBL" id="EEQ94516.1"/>
    </source>
</evidence>
<dbReference type="PANTHER" id="PTHR30011:SF16">
    <property type="entry name" value="C2H2 FINGER DOMAIN TRANSCRIPTION FACTOR (EUROFUNG)-RELATED"/>
    <property type="match status" value="1"/>
</dbReference>
<dbReference type="HOGENOM" id="CLU_022256_1_2_5"/>
<dbReference type="Pfam" id="PF00296">
    <property type="entry name" value="Bac_luciferase"/>
    <property type="match status" value="1"/>
</dbReference>
<dbReference type="InterPro" id="IPR011251">
    <property type="entry name" value="Luciferase-like_dom"/>
</dbReference>
<evidence type="ECO:0000256" key="4">
    <source>
        <dbReference type="ARBA" id="ARBA00023033"/>
    </source>
</evidence>
<dbReference type="Gene3D" id="3.20.20.30">
    <property type="entry name" value="Luciferase-like domain"/>
    <property type="match status" value="1"/>
</dbReference>
<feature type="domain" description="Luciferase-like" evidence="8">
    <location>
        <begin position="52"/>
        <end position="422"/>
    </location>
</feature>
<keyword evidence="2 6" id="KW-0288">FMN</keyword>
<dbReference type="CDD" id="cd01095">
    <property type="entry name" value="Nitrilotriacetate_monoxgenase"/>
    <property type="match status" value="1"/>
</dbReference>
<dbReference type="AlphaFoldDB" id="C4WQK7"/>
<feature type="region of interest" description="Disordered" evidence="7">
    <location>
        <begin position="461"/>
        <end position="481"/>
    </location>
</feature>
<dbReference type="Proteomes" id="UP000004386">
    <property type="component" value="Unassembled WGS sequence"/>
</dbReference>
<comment type="caution">
    <text evidence="9">The sequence shown here is derived from an EMBL/GenBank/DDBJ whole genome shotgun (WGS) entry which is preliminary data.</text>
</comment>
<dbReference type="EMBL" id="ACQA01000002">
    <property type="protein sequence ID" value="EEQ94516.1"/>
    <property type="molecule type" value="Genomic_DNA"/>
</dbReference>
<evidence type="ECO:0000256" key="1">
    <source>
        <dbReference type="ARBA" id="ARBA00022630"/>
    </source>
</evidence>
<comment type="similarity">
    <text evidence="5">Belongs to the NtaA/SnaA/DszA monooxygenase family.</text>
</comment>
<evidence type="ECO:0000259" key="8">
    <source>
        <dbReference type="Pfam" id="PF00296"/>
    </source>
</evidence>
<protein>
    <submittedName>
        <fullName evidence="9">Bacterial luciferase-like protein</fullName>
    </submittedName>
</protein>
<dbReference type="InterPro" id="IPR051260">
    <property type="entry name" value="Diverse_substr_monoxygenases"/>
</dbReference>
<organism evidence="9 10">
    <name type="scientific">Brucella intermedia LMG 3301</name>
    <dbReference type="NCBI Taxonomy" id="641118"/>
    <lineage>
        <taxon>Bacteria</taxon>
        <taxon>Pseudomonadati</taxon>
        <taxon>Pseudomonadota</taxon>
        <taxon>Alphaproteobacteria</taxon>
        <taxon>Hyphomicrobiales</taxon>
        <taxon>Brucellaceae</taxon>
        <taxon>Brucella/Ochrobactrum group</taxon>
        <taxon>Brucella</taxon>
    </lineage>
</organism>
<feature type="binding site" evidence="6">
    <location>
        <position position="188"/>
    </location>
    <ligand>
        <name>FMN</name>
        <dbReference type="ChEBI" id="CHEBI:58210"/>
    </ligand>
</feature>
<evidence type="ECO:0000256" key="6">
    <source>
        <dbReference type="PIRSR" id="PIRSR000337-1"/>
    </source>
</evidence>